<dbReference type="InterPro" id="IPR003689">
    <property type="entry name" value="ZIP"/>
</dbReference>
<dbReference type="GO" id="GO:0016020">
    <property type="term" value="C:membrane"/>
    <property type="evidence" value="ECO:0007669"/>
    <property type="project" value="UniProtKB-SubCell"/>
</dbReference>
<keyword evidence="4 5" id="KW-0472">Membrane</keyword>
<dbReference type="AlphaFoldDB" id="A0A1R1PYX9"/>
<evidence type="ECO:0000256" key="2">
    <source>
        <dbReference type="ARBA" id="ARBA00022692"/>
    </source>
</evidence>
<evidence type="ECO:0000256" key="4">
    <source>
        <dbReference type="ARBA" id="ARBA00023136"/>
    </source>
</evidence>
<proteinExistence type="predicted"/>
<evidence type="ECO:0000256" key="1">
    <source>
        <dbReference type="ARBA" id="ARBA00004141"/>
    </source>
</evidence>
<keyword evidence="2 5" id="KW-0812">Transmembrane</keyword>
<feature type="transmembrane region" description="Helical" evidence="5">
    <location>
        <begin position="262"/>
        <end position="284"/>
    </location>
</feature>
<reference evidence="7" key="1">
    <citation type="submission" date="2017-01" db="EMBL/GenBank/DDBJ databases">
        <authorList>
            <person name="Wang Y."/>
            <person name="White M."/>
            <person name="Kvist S."/>
            <person name="Moncalvo J.-M."/>
        </authorList>
    </citation>
    <scope>NUCLEOTIDE SEQUENCE [LARGE SCALE GENOMIC DNA]</scope>
    <source>
        <strain evidence="7">COL-18-3</strain>
    </source>
</reference>
<evidence type="ECO:0000313" key="7">
    <source>
        <dbReference type="Proteomes" id="UP000188320"/>
    </source>
</evidence>
<name>A0A1R1PYX9_ZANCU</name>
<dbReference type="PANTHER" id="PTHR11040">
    <property type="entry name" value="ZINC/IRON TRANSPORTER"/>
    <property type="match status" value="1"/>
</dbReference>
<dbReference type="Proteomes" id="UP000188320">
    <property type="component" value="Unassembled WGS sequence"/>
</dbReference>
<evidence type="ECO:0000256" key="3">
    <source>
        <dbReference type="ARBA" id="ARBA00022989"/>
    </source>
</evidence>
<dbReference type="EMBL" id="LSSK01000015">
    <property type="protein sequence ID" value="OMH86134.1"/>
    <property type="molecule type" value="Genomic_DNA"/>
</dbReference>
<protein>
    <submittedName>
        <fullName evidence="6">Zinc transporter ZupT</fullName>
    </submittedName>
</protein>
<keyword evidence="7" id="KW-1185">Reference proteome</keyword>
<evidence type="ECO:0000256" key="5">
    <source>
        <dbReference type="SAM" id="Phobius"/>
    </source>
</evidence>
<organism evidence="6 7">
    <name type="scientific">Zancudomyces culisetae</name>
    <name type="common">Gut fungus</name>
    <name type="synonym">Smittium culisetae</name>
    <dbReference type="NCBI Taxonomy" id="1213189"/>
    <lineage>
        <taxon>Eukaryota</taxon>
        <taxon>Fungi</taxon>
        <taxon>Fungi incertae sedis</taxon>
        <taxon>Zoopagomycota</taxon>
        <taxon>Kickxellomycotina</taxon>
        <taxon>Harpellomycetes</taxon>
        <taxon>Harpellales</taxon>
        <taxon>Legeriomycetaceae</taxon>
        <taxon>Zancudomyces</taxon>
    </lineage>
</organism>
<gene>
    <name evidence="6" type="ORF">AX774_g298</name>
</gene>
<dbReference type="Pfam" id="PF02535">
    <property type="entry name" value="Zip"/>
    <property type="match status" value="1"/>
</dbReference>
<dbReference type="GO" id="GO:0005385">
    <property type="term" value="F:zinc ion transmembrane transporter activity"/>
    <property type="evidence" value="ECO:0007669"/>
    <property type="project" value="TreeGrafter"/>
</dbReference>
<sequence length="365" mass="39332">MDDMGNSGQNGPLGVQISSNSDILKKNCESRHEERCLIDYNDEMCMYKSTDTAKASSETVNILSNCKKEKPGKYQNYTRYGQEALGERDIKIMNVCPVLETHKKSRVCDEEAKIISHSDQSEIEIAINSPLDTENTGLGDWGCNGDLAIVSNSGRNADISQMEGTLLPSVAVVSSSTNTPQVEVSDLGKKTGKNSTLLFVGLKTSIAVALHKFPEGVILYLSSTSSHRIGLWVASSLFVHNFPEGLMLALPLFLSTKSKSRTLAIALVMGAVPPVLGALFGAWMARATDATGVDGINHSENRGLVQNMMFGLTFAVASGMMLAVSITGMLPAAKMYDPTNKFVTTISFLVSVLFSHFVGNVIFAD</sequence>
<feature type="transmembrane region" description="Helical" evidence="5">
    <location>
        <begin position="304"/>
        <end position="330"/>
    </location>
</feature>
<comment type="caution">
    <text evidence="6">The sequence shown here is derived from an EMBL/GenBank/DDBJ whole genome shotgun (WGS) entry which is preliminary data.</text>
</comment>
<dbReference type="PANTHER" id="PTHR11040:SF210">
    <property type="entry name" value="ZINC-REGULATED TRANSPORTER 3"/>
    <property type="match status" value="1"/>
</dbReference>
<comment type="subcellular location">
    <subcellularLocation>
        <location evidence="1">Membrane</location>
        <topology evidence="1">Multi-pass membrane protein</topology>
    </subcellularLocation>
</comment>
<evidence type="ECO:0000313" key="6">
    <source>
        <dbReference type="EMBL" id="OMH86134.1"/>
    </source>
</evidence>
<accession>A0A1R1PYX9</accession>
<keyword evidence="3 5" id="KW-1133">Transmembrane helix</keyword>
<feature type="transmembrane region" description="Helical" evidence="5">
    <location>
        <begin position="342"/>
        <end position="363"/>
    </location>
</feature>
<dbReference type="OrthoDB" id="262547at2759"/>